<dbReference type="AlphaFoldDB" id="W0RQK2"/>
<name>W0RQK2_9BACT</name>
<dbReference type="InterPro" id="IPR009211">
    <property type="entry name" value="TagJ"/>
</dbReference>
<organism evidence="1 2">
    <name type="scientific">Gemmatirosa kalamazoonensis</name>
    <dbReference type="NCBI Taxonomy" id="861299"/>
    <lineage>
        <taxon>Bacteria</taxon>
        <taxon>Pseudomonadati</taxon>
        <taxon>Gemmatimonadota</taxon>
        <taxon>Gemmatimonadia</taxon>
        <taxon>Gemmatimonadales</taxon>
        <taxon>Gemmatimonadaceae</taxon>
        <taxon>Gemmatirosa</taxon>
    </lineage>
</organism>
<evidence type="ECO:0000313" key="1">
    <source>
        <dbReference type="EMBL" id="AHG93001.1"/>
    </source>
</evidence>
<dbReference type="Pfam" id="PF14559">
    <property type="entry name" value="TPR_19"/>
    <property type="match status" value="1"/>
</dbReference>
<proteinExistence type="predicted"/>
<protein>
    <submittedName>
        <fullName evidence="1">Virulence protein SciE type</fullName>
    </submittedName>
</protein>
<evidence type="ECO:0000313" key="2">
    <source>
        <dbReference type="Proteomes" id="UP000019151"/>
    </source>
</evidence>
<accession>W0RQK2</accession>
<geneLocation type="plasmid" evidence="1 2">
    <name>1</name>
</geneLocation>
<dbReference type="KEGG" id="gba:J421_5466"/>
<sequence length="240" mass="26399">MPSARELYAAGRLDAAIETLGAELRDNPTDAQRRVFLFELLALAGQYDRAEKQLDVLARAGAKAEMGTLLYRSAIEAERVREHMFATGDYPSTPAPGPVAGTRDGQPFLEIEDADPRIGARLEVIAGGRYLWIPFAHVASVRIEAPTRLRDVRWLPARIATNASVRDLELGEVLLPALTAGAWRHTDPEIRLGRATDWDELPDDGGFAPVGQKVWRIDGEHVPLLQIRDITLTPTPEPVA</sequence>
<dbReference type="OrthoDB" id="5416084at2"/>
<dbReference type="RefSeq" id="WP_025414316.1">
    <property type="nucleotide sequence ID" value="NZ_CP007129.1"/>
</dbReference>
<dbReference type="EMBL" id="CP007129">
    <property type="protein sequence ID" value="AHG93001.1"/>
    <property type="molecule type" value="Genomic_DNA"/>
</dbReference>
<gene>
    <name evidence="1" type="ORF">J421_5466</name>
</gene>
<dbReference type="Proteomes" id="UP000019151">
    <property type="component" value="Plasmid 1"/>
</dbReference>
<dbReference type="InParanoid" id="W0RQK2"/>
<dbReference type="HOGENOM" id="CLU_087908_1_0_0"/>
<dbReference type="Gene3D" id="1.25.40.10">
    <property type="entry name" value="Tetratricopeptide repeat domain"/>
    <property type="match status" value="1"/>
</dbReference>
<reference evidence="1 2" key="1">
    <citation type="journal article" date="2014" name="Genome Announc.">
        <title>Genome Sequence and Methylome of Soil Bacterium Gemmatirosa kalamazoonensis KBS708T, a Member of the Rarely Cultivated Gemmatimonadetes Phylum.</title>
        <authorList>
            <person name="Debruyn J.M."/>
            <person name="Radosevich M."/>
            <person name="Wommack K.E."/>
            <person name="Polson S.W."/>
            <person name="Hauser L.J."/>
            <person name="Fawaz M.N."/>
            <person name="Korlach J."/>
            <person name="Tsai Y.C."/>
        </authorList>
    </citation>
    <scope>NUCLEOTIDE SEQUENCE [LARGE SCALE GENOMIC DNA]</scope>
    <source>
        <strain evidence="1 2">KBS708</strain>
        <plasmid evidence="2">Plasmid 1</plasmid>
    </source>
</reference>
<dbReference type="InterPro" id="IPR011990">
    <property type="entry name" value="TPR-like_helical_dom_sf"/>
</dbReference>
<keyword evidence="2" id="KW-1185">Reference proteome</keyword>
<keyword evidence="1" id="KW-0614">Plasmid</keyword>
<dbReference type="Pfam" id="PF07024">
    <property type="entry name" value="ImpE"/>
    <property type="match status" value="1"/>
</dbReference>
<dbReference type="SUPFAM" id="SSF144059">
    <property type="entry name" value="ImpE-like"/>
    <property type="match status" value="1"/>
</dbReference>